<accession>A0A3M7GNQ5</accession>
<dbReference type="EMBL" id="QWIQ01000167">
    <property type="protein sequence ID" value="RMZ02417.1"/>
    <property type="molecule type" value="Genomic_DNA"/>
</dbReference>
<name>A0A3M7GNQ5_HORWE</name>
<dbReference type="Gene3D" id="1.20.1050.10">
    <property type="match status" value="1"/>
</dbReference>
<protein>
    <recommendedName>
        <fullName evidence="3">GST N-terminal domain-containing protein</fullName>
    </recommendedName>
</protein>
<dbReference type="Proteomes" id="UP000281468">
    <property type="component" value="Unassembled WGS sequence"/>
</dbReference>
<organism evidence="1 2">
    <name type="scientific">Hortaea werneckii</name>
    <name type="common">Black yeast</name>
    <name type="synonym">Cladosporium werneckii</name>
    <dbReference type="NCBI Taxonomy" id="91943"/>
    <lineage>
        <taxon>Eukaryota</taxon>
        <taxon>Fungi</taxon>
        <taxon>Dikarya</taxon>
        <taxon>Ascomycota</taxon>
        <taxon>Pezizomycotina</taxon>
        <taxon>Dothideomycetes</taxon>
        <taxon>Dothideomycetidae</taxon>
        <taxon>Mycosphaerellales</taxon>
        <taxon>Teratosphaeriaceae</taxon>
        <taxon>Hortaea</taxon>
    </lineage>
</organism>
<dbReference type="AlphaFoldDB" id="A0A3M7GNQ5"/>
<comment type="caution">
    <text evidence="1">The sequence shown here is derived from an EMBL/GenBank/DDBJ whole genome shotgun (WGS) entry which is preliminary data.</text>
</comment>
<reference evidence="1 2" key="1">
    <citation type="journal article" date="2018" name="BMC Genomics">
        <title>Genomic evidence for intraspecific hybridization in a clonal and extremely halotolerant yeast.</title>
        <authorList>
            <person name="Gostincar C."/>
            <person name="Stajich J.E."/>
            <person name="Zupancic J."/>
            <person name="Zalar P."/>
            <person name="Gunde-Cimerman N."/>
        </authorList>
    </citation>
    <scope>NUCLEOTIDE SEQUENCE [LARGE SCALE GENOMIC DNA]</scope>
    <source>
        <strain evidence="1 2">EXF-171</strain>
    </source>
</reference>
<evidence type="ECO:0000313" key="2">
    <source>
        <dbReference type="Proteomes" id="UP000281468"/>
    </source>
</evidence>
<dbReference type="InterPro" id="IPR036282">
    <property type="entry name" value="Glutathione-S-Trfase_C_sf"/>
</dbReference>
<sequence>MGPLQITMPRYTLVGSELSLFTGKIKTYLQWKAVPHDVLVPSDEVFKNIIIPGAGIAMIPVLLIHDDQASLANAKVLQDTKEIMDYFESMYAPGSSSDLLPSPMQHPVVPSTPKRAFAAQLFELLADEWLLTQAMYWRWYAPHLAKQRKFLAMEFGNSSTGGLAPLETQQAIGEKRMARFAGFTPGLGVSETTSPALEWQFHEVLKLMESHFDQYPFLLGDEISLADFAFWGSFGPHLGRDPVPSFIIKTEAPGVWEWIERVNSGHRWAGQHVRHGSGAQKSYGTRKMHAKGLEIDEVPESACRIMQFLMTDYAPILKATVDRTIQYIDKKSGDRVALPRALGEDDFTVRGPQGIGKGSRRVQTHAIWEFDRIILRSLVNEQARMSLLDWLGSTCGEDCAKTLGSALEAWLKSGRHIEREKATLLAVTKKARKERL</sequence>
<dbReference type="Pfam" id="PF13410">
    <property type="entry name" value="GST_C_2"/>
    <property type="match status" value="1"/>
</dbReference>
<dbReference type="CDD" id="cd00299">
    <property type="entry name" value="GST_C_family"/>
    <property type="match status" value="1"/>
</dbReference>
<gene>
    <name evidence="1" type="ORF">D0862_06035</name>
</gene>
<dbReference type="SUPFAM" id="SSF47616">
    <property type="entry name" value="GST C-terminal domain-like"/>
    <property type="match status" value="1"/>
</dbReference>
<evidence type="ECO:0008006" key="3">
    <source>
        <dbReference type="Google" id="ProtNLM"/>
    </source>
</evidence>
<proteinExistence type="predicted"/>
<evidence type="ECO:0000313" key="1">
    <source>
        <dbReference type="EMBL" id="RMZ02417.1"/>
    </source>
</evidence>